<proteinExistence type="predicted"/>
<evidence type="ECO:0000313" key="1">
    <source>
        <dbReference type="EMBL" id="MBK1868460.1"/>
    </source>
</evidence>
<reference evidence="1" key="1">
    <citation type="submission" date="2021-01" db="EMBL/GenBank/DDBJ databases">
        <authorList>
            <person name="Sun Q."/>
        </authorList>
    </citation>
    <scope>NUCLEOTIDE SEQUENCE</scope>
    <source>
        <strain evidence="1">YIM B02566</strain>
    </source>
</reference>
<name>A0ACC5R728_9HYPH</name>
<dbReference type="EMBL" id="JAENHL010000007">
    <property type="protein sequence ID" value="MBK1868460.1"/>
    <property type="molecule type" value="Genomic_DNA"/>
</dbReference>
<evidence type="ECO:0000313" key="2">
    <source>
        <dbReference type="Proteomes" id="UP000616151"/>
    </source>
</evidence>
<gene>
    <name evidence="1" type="ORF">JHL16_19050</name>
</gene>
<sequence>MAKFDWDDLRYILAVAAAGSLAGAARSLGVNHTTVLRRIGAFETKHGLRLFERLPSGYELTAGGEELIATARRIDATVTDLERKLAGQDLRLSGTVRVTTTDTLMGSILPEILKGFRDAHPGIEIEIAISNAFLNLTRRDADVAIRPAKNPPETLVGRRIAKVAFAIYGQRRYLARRKTKDFAAHRWILPDDSLANTAAAQWLAAELPEVEVALRTDSFLAAAQGARAGIGLAVLPCYLGDSLSDLVRIEGPVAAMETALWILTHEDLKPVARIRAFTDFAAEAFKKRRALLEGGKSR</sequence>
<accession>A0ACC5R728</accession>
<protein>
    <submittedName>
        <fullName evidence="1">LysR family transcriptional regulator</fullName>
    </submittedName>
</protein>
<comment type="caution">
    <text evidence="1">The sequence shown here is derived from an EMBL/GenBank/DDBJ whole genome shotgun (WGS) entry which is preliminary data.</text>
</comment>
<keyword evidence="2" id="KW-1185">Reference proteome</keyword>
<dbReference type="Proteomes" id="UP000616151">
    <property type="component" value="Unassembled WGS sequence"/>
</dbReference>
<organism evidence="1 2">
    <name type="scientific">Taklimakanibacter albus</name>
    <dbReference type="NCBI Taxonomy" id="2800327"/>
    <lineage>
        <taxon>Bacteria</taxon>
        <taxon>Pseudomonadati</taxon>
        <taxon>Pseudomonadota</taxon>
        <taxon>Alphaproteobacteria</taxon>
        <taxon>Hyphomicrobiales</taxon>
        <taxon>Aestuariivirgaceae</taxon>
        <taxon>Taklimakanibacter</taxon>
    </lineage>
</organism>